<evidence type="ECO:0000313" key="4">
    <source>
        <dbReference type="Proteomes" id="UP001372338"/>
    </source>
</evidence>
<dbReference type="AlphaFoldDB" id="A0AAN9DR73"/>
<dbReference type="Proteomes" id="UP001372338">
    <property type="component" value="Unassembled WGS sequence"/>
</dbReference>
<feature type="region of interest" description="Disordered" evidence="1">
    <location>
        <begin position="227"/>
        <end position="249"/>
    </location>
</feature>
<dbReference type="EMBL" id="JAYWIO010000063">
    <property type="protein sequence ID" value="KAK7234331.1"/>
    <property type="molecule type" value="Genomic_DNA"/>
</dbReference>
<accession>A0AAN9DR73</accession>
<feature type="region of interest" description="Disordered" evidence="1">
    <location>
        <begin position="175"/>
        <end position="195"/>
    </location>
</feature>
<feature type="compositionally biased region" description="Basic and acidic residues" evidence="1">
    <location>
        <begin position="175"/>
        <end position="194"/>
    </location>
</feature>
<evidence type="ECO:0000256" key="1">
    <source>
        <dbReference type="SAM" id="MobiDB-lite"/>
    </source>
</evidence>
<proteinExistence type="predicted"/>
<gene>
    <name evidence="3" type="ORF">RIF29_45485</name>
    <name evidence="2" type="ORF">RIF29_46980</name>
</gene>
<organism evidence="2 4">
    <name type="scientific">Crotalaria pallida</name>
    <name type="common">Smooth rattlebox</name>
    <name type="synonym">Crotalaria striata</name>
    <dbReference type="NCBI Taxonomy" id="3830"/>
    <lineage>
        <taxon>Eukaryota</taxon>
        <taxon>Viridiplantae</taxon>
        <taxon>Streptophyta</taxon>
        <taxon>Embryophyta</taxon>
        <taxon>Tracheophyta</taxon>
        <taxon>Spermatophyta</taxon>
        <taxon>Magnoliopsida</taxon>
        <taxon>eudicotyledons</taxon>
        <taxon>Gunneridae</taxon>
        <taxon>Pentapetalae</taxon>
        <taxon>rosids</taxon>
        <taxon>fabids</taxon>
        <taxon>Fabales</taxon>
        <taxon>Fabaceae</taxon>
        <taxon>Papilionoideae</taxon>
        <taxon>50 kb inversion clade</taxon>
        <taxon>genistoids sensu lato</taxon>
        <taxon>core genistoids</taxon>
        <taxon>Crotalarieae</taxon>
        <taxon>Crotalaria</taxon>
    </lineage>
</organism>
<comment type="caution">
    <text evidence="2">The sequence shown here is derived from an EMBL/GenBank/DDBJ whole genome shotgun (WGS) entry which is preliminary data.</text>
</comment>
<name>A0AAN9DR73_CROPI</name>
<protein>
    <submittedName>
        <fullName evidence="2">Uncharacterized protein</fullName>
    </submittedName>
</protein>
<sequence>MQAVSRLLAGGPSWAHVLHLRKLPRSKFLSRSEFSSPFLIETKTKARSMVTSFFRLTSFESSFRPYAYHLKGAIAFYRVNGYPGCSLIAFHKSYSSAYPWITPQSGGDETGSTADGVERAGLSYDDRSRRIPGSIHNKVLGIVPACGVAIELSFNCKANKAPTGWNDKAKEVPDLTEKEKKGRVVQSPEDHSLQSRECSQFTKPMKQVWSSSVQLASLPISYVRSTPPSVKEAGHEMSLSSACESEHST</sequence>
<evidence type="ECO:0000313" key="2">
    <source>
        <dbReference type="EMBL" id="KAK7234331.1"/>
    </source>
</evidence>
<keyword evidence="4" id="KW-1185">Reference proteome</keyword>
<evidence type="ECO:0000313" key="3">
    <source>
        <dbReference type="EMBL" id="KAK7236611.1"/>
    </source>
</evidence>
<reference evidence="2 4" key="1">
    <citation type="submission" date="2024-01" db="EMBL/GenBank/DDBJ databases">
        <title>The genomes of 5 underutilized Papilionoideae crops provide insights into root nodulation and disease resistanc.</title>
        <authorList>
            <person name="Yuan L."/>
        </authorList>
    </citation>
    <scope>NUCLEOTIDE SEQUENCE [LARGE SCALE GENOMIC DNA]</scope>
    <source>
        <strain evidence="2">ZHUSHIDOU_FW_LH</strain>
        <tissue evidence="2">Leaf</tissue>
    </source>
</reference>
<dbReference type="EMBL" id="JAYWIO010000036">
    <property type="protein sequence ID" value="KAK7236611.1"/>
    <property type="molecule type" value="Genomic_DNA"/>
</dbReference>